<keyword evidence="5 7" id="KW-0472">Membrane</keyword>
<evidence type="ECO:0000256" key="6">
    <source>
        <dbReference type="SAM" id="MobiDB-lite"/>
    </source>
</evidence>
<feature type="transmembrane region" description="Helical" evidence="7">
    <location>
        <begin position="989"/>
        <end position="1012"/>
    </location>
</feature>
<proteinExistence type="inferred from homology"/>
<gene>
    <name evidence="8" type="ORF">BG006_001868</name>
</gene>
<dbReference type="PANTHER" id="PTHR21716:SF4">
    <property type="entry name" value="TRANSMEMBRANE PROTEIN 245"/>
    <property type="match status" value="1"/>
</dbReference>
<protein>
    <submittedName>
        <fullName evidence="8">Uncharacterized protein</fullName>
    </submittedName>
</protein>
<dbReference type="SUPFAM" id="SSF52799">
    <property type="entry name" value="(Phosphotyrosine protein) phosphatases II"/>
    <property type="match status" value="1"/>
</dbReference>
<keyword evidence="9" id="KW-1185">Reference proteome</keyword>
<dbReference type="EMBL" id="JAAAUY010000014">
    <property type="protein sequence ID" value="KAF9337881.1"/>
    <property type="molecule type" value="Genomic_DNA"/>
</dbReference>
<dbReference type="InterPro" id="IPR029021">
    <property type="entry name" value="Prot-tyrosine_phosphatase-like"/>
</dbReference>
<dbReference type="InterPro" id="IPR002549">
    <property type="entry name" value="AI-2E-like"/>
</dbReference>
<name>A0A9P5VRH1_9FUNG</name>
<feature type="transmembrane region" description="Helical" evidence="7">
    <location>
        <begin position="1074"/>
        <end position="1093"/>
    </location>
</feature>
<reference evidence="8" key="1">
    <citation type="journal article" date="2020" name="Fungal Divers.">
        <title>Resolving the Mortierellaceae phylogeny through synthesis of multi-gene phylogenetics and phylogenomics.</title>
        <authorList>
            <person name="Vandepol N."/>
            <person name="Liber J."/>
            <person name="Desiro A."/>
            <person name="Na H."/>
            <person name="Kennedy M."/>
            <person name="Barry K."/>
            <person name="Grigoriev I.V."/>
            <person name="Miller A.N."/>
            <person name="O'Donnell K."/>
            <person name="Stajich J.E."/>
            <person name="Bonito G."/>
        </authorList>
    </citation>
    <scope>NUCLEOTIDE SEQUENCE</scope>
    <source>
        <strain evidence="8">NVP1</strain>
    </source>
</reference>
<feature type="transmembrane region" description="Helical" evidence="7">
    <location>
        <begin position="481"/>
        <end position="503"/>
    </location>
</feature>
<evidence type="ECO:0000313" key="9">
    <source>
        <dbReference type="Proteomes" id="UP000696485"/>
    </source>
</evidence>
<evidence type="ECO:0000313" key="8">
    <source>
        <dbReference type="EMBL" id="KAF9337881.1"/>
    </source>
</evidence>
<feature type="transmembrane region" description="Helical" evidence="7">
    <location>
        <begin position="418"/>
        <end position="435"/>
    </location>
</feature>
<dbReference type="Proteomes" id="UP000696485">
    <property type="component" value="Unassembled WGS sequence"/>
</dbReference>
<dbReference type="GO" id="GO:0016020">
    <property type="term" value="C:membrane"/>
    <property type="evidence" value="ECO:0007669"/>
    <property type="project" value="UniProtKB-SubCell"/>
</dbReference>
<feature type="compositionally biased region" description="Polar residues" evidence="6">
    <location>
        <begin position="1153"/>
        <end position="1162"/>
    </location>
</feature>
<feature type="transmembrane region" description="Helical" evidence="7">
    <location>
        <begin position="929"/>
        <end position="946"/>
    </location>
</feature>
<sequence length="1219" mass="136422">MSAPIHLTGNATAMSGSAGDSTSLFARKPTPVYKDSISHPLNVSWIIPPWLTPVLNQDLSVPGHKDLVTFARQEAGILYSLPTDQVESFARRRFSNWKPRGNIGLSSCPGKKVRLDGPVNGRAKIVRDLDLDFDRLQKLGFTRVVCCLFDEELEMLGSPFPKYLEAANSHGLDVVRIPMVEGSTPYSFTEMDRVLDRIDETTKAGQRVGRAAVVACCWLLRLQYFERYNQVIDFVRTQRSVKAIETKEQEHFVQGFQYWTKNGTWRETTGIAFEYEIQKRINWAEAGMAKARQEAAEMNQHLSKRHSGGHELHTERPHHAANGHGTTYVYAYSHNYSNSNISSKSNHGTMAPAPPVALISGTTPELPVVVPIVSANLSARMAGHPAAPRSSSEMARKSAPVAVVQSPRMTPTFEPKDALVLCTVSLLFAYFIYVVSTNYALIVPFWTPLFWAAALSVPLHAFKGTLLPPISRFLDNDISSIVVSLIGNTITFVLRFFLGSYVANGITYLFSSYCRVMYLVCDGKSKETDTTRPRGTCTSPNCNHYEQFLDYREPDPSIEDFYYEITGDQFYELHPEFFDQPEDYQLHPGYQTLVDQEPDNFSRRLTGPSYINILRLAFIYVLSKLGTPQELFEVVKAAVANIEVGTKEQLSKLMLVLVLHIIYTCLQHFVAQFEAVLYPKLAQDERRQRSIFNTLPRAIIRTIQESLNSALTTTIVLSTLAVIATLLSVLSLGVAHDVQGIMVQTHERVHVIKNPQILVKNGATPLSKSPYVTSIDDALLIAYDTGINWFDPILKDAFPTLGWGAADWAFHLSHVIVDHQEPMEPSDPICIVPRVCMQQILSSPPKYRRPANHNTTEESQNVDLWVFPSLNLLHNLFTPEPSAIQLRHHTPTQKAINLTLAKFLASHILGYKGLDNSTMLWGFNVFNDLLFRWILFLLGLITFTGLKVSPIQRIGWIIDQALASTESMGSFRLTTSASPGRVLAKNLEFAITGTFLAMFKLSIYHTIFTLIWTYSLAERVAAEGVSHLVPVKYAWVTSLFGIVLILFPIAPNWLVSLPGALIHFYVYGQRKVEAIAMAVGHFVFASVVDGAIWDTHVVKMASPGVSSAFWLGLWIFLGGTHWGVKGLLVGPVMFASIPAIWSAVLELRGRPNSPRTGLTASTEDYESEEEKDREHVYPTSKTNGYHNLSDSETESQSENEADKVNAKYSAQIRRRIRRL</sequence>
<feature type="transmembrane region" description="Helical" evidence="7">
    <location>
        <begin position="1128"/>
        <end position="1145"/>
    </location>
</feature>
<feature type="transmembrane region" description="Helical" evidence="7">
    <location>
        <begin position="653"/>
        <end position="671"/>
    </location>
</feature>
<evidence type="ECO:0000256" key="4">
    <source>
        <dbReference type="ARBA" id="ARBA00022989"/>
    </source>
</evidence>
<evidence type="ECO:0000256" key="2">
    <source>
        <dbReference type="ARBA" id="ARBA00009773"/>
    </source>
</evidence>
<organism evidence="8 9">
    <name type="scientific">Podila minutissima</name>
    <dbReference type="NCBI Taxonomy" id="64525"/>
    <lineage>
        <taxon>Eukaryota</taxon>
        <taxon>Fungi</taxon>
        <taxon>Fungi incertae sedis</taxon>
        <taxon>Mucoromycota</taxon>
        <taxon>Mortierellomycotina</taxon>
        <taxon>Mortierellomycetes</taxon>
        <taxon>Mortierellales</taxon>
        <taxon>Mortierellaceae</taxon>
        <taxon>Podila</taxon>
    </lineage>
</organism>
<feature type="region of interest" description="Disordered" evidence="6">
    <location>
        <begin position="1"/>
        <end position="21"/>
    </location>
</feature>
<dbReference type="Gene3D" id="3.90.190.10">
    <property type="entry name" value="Protein tyrosine phosphatase superfamily"/>
    <property type="match status" value="1"/>
</dbReference>
<comment type="subcellular location">
    <subcellularLocation>
        <location evidence="1">Membrane</location>
        <topology evidence="1">Multi-pass membrane protein</topology>
    </subcellularLocation>
</comment>
<feature type="region of interest" description="Disordered" evidence="6">
    <location>
        <begin position="1152"/>
        <end position="1206"/>
    </location>
</feature>
<comment type="similarity">
    <text evidence="2">Belongs to the autoinducer-2 exporter (AI-2E) (TC 2.A.86) family.</text>
</comment>
<feature type="transmembrane region" description="Helical" evidence="7">
    <location>
        <begin position="715"/>
        <end position="735"/>
    </location>
</feature>
<evidence type="ECO:0000256" key="5">
    <source>
        <dbReference type="ARBA" id="ARBA00023136"/>
    </source>
</evidence>
<feature type="compositionally biased region" description="Polar residues" evidence="6">
    <location>
        <begin position="1179"/>
        <end position="1190"/>
    </location>
</feature>
<evidence type="ECO:0000256" key="1">
    <source>
        <dbReference type="ARBA" id="ARBA00004141"/>
    </source>
</evidence>
<feature type="transmembrane region" description="Helical" evidence="7">
    <location>
        <begin position="1105"/>
        <end position="1122"/>
    </location>
</feature>
<comment type="caution">
    <text evidence="8">The sequence shown here is derived from an EMBL/GenBank/DDBJ whole genome shotgun (WGS) entry which is preliminary data.</text>
</comment>
<feature type="transmembrane region" description="Helical" evidence="7">
    <location>
        <begin position="1033"/>
        <end position="1054"/>
    </location>
</feature>
<dbReference type="AlphaFoldDB" id="A0A9P5VRH1"/>
<evidence type="ECO:0000256" key="3">
    <source>
        <dbReference type="ARBA" id="ARBA00022692"/>
    </source>
</evidence>
<dbReference type="PANTHER" id="PTHR21716">
    <property type="entry name" value="TRANSMEMBRANE PROTEIN"/>
    <property type="match status" value="1"/>
</dbReference>
<feature type="compositionally biased region" description="Polar residues" evidence="6">
    <location>
        <begin position="9"/>
        <end position="21"/>
    </location>
</feature>
<evidence type="ECO:0000256" key="7">
    <source>
        <dbReference type="SAM" id="Phobius"/>
    </source>
</evidence>
<keyword evidence="4 7" id="KW-1133">Transmembrane helix</keyword>
<keyword evidence="3 7" id="KW-0812">Transmembrane</keyword>
<feature type="transmembrane region" description="Helical" evidence="7">
    <location>
        <begin position="442"/>
        <end position="461"/>
    </location>
</feature>
<accession>A0A9P5VRH1</accession>